<dbReference type="AlphaFoldDB" id="A0A7C2ZSC2"/>
<dbReference type="SUPFAM" id="SSF89447">
    <property type="entry name" value="AbrB/MazE/MraZ-like"/>
    <property type="match status" value="1"/>
</dbReference>
<protein>
    <submittedName>
        <fullName evidence="2">AbrB/MazE/SpoVT family DNA-binding domain-containing protein</fullName>
    </submittedName>
</protein>
<sequence length="117" mass="13374">MYVNLIAEVVKVDAKGRITIPAYVRLLLNVDEGSKVLMHVDEERGVITLRSFQEKWVRCRGTLDRNELAALISRFKIVSLRCVNEAPGADDIYRCDLILESPSDIIEQSKNIYCFKD</sequence>
<accession>A0A7C2ZSC2</accession>
<gene>
    <name evidence="2" type="ORF">ENO77_04690</name>
</gene>
<organism evidence="2">
    <name type="scientific">Ignisphaera aggregans</name>
    <dbReference type="NCBI Taxonomy" id="334771"/>
    <lineage>
        <taxon>Archaea</taxon>
        <taxon>Thermoproteota</taxon>
        <taxon>Thermoprotei</taxon>
        <taxon>Desulfurococcales</taxon>
        <taxon>Desulfurococcaceae</taxon>
        <taxon>Ignisphaera</taxon>
    </lineage>
</organism>
<reference evidence="2" key="1">
    <citation type="journal article" date="2020" name="mSystems">
        <title>Genome- and Community-Level Interaction Insights into Carbon Utilization and Element Cycling Functions of Hydrothermarchaeota in Hydrothermal Sediment.</title>
        <authorList>
            <person name="Zhou Z."/>
            <person name="Liu Y."/>
            <person name="Xu W."/>
            <person name="Pan J."/>
            <person name="Luo Z.H."/>
            <person name="Li M."/>
        </authorList>
    </citation>
    <scope>NUCLEOTIDE SEQUENCE [LARGE SCALE GENOMIC DNA]</scope>
    <source>
        <strain evidence="2">SpSt-16</strain>
    </source>
</reference>
<dbReference type="NCBIfam" id="TIGR01439">
    <property type="entry name" value="lp_hng_hel_AbrB"/>
    <property type="match status" value="1"/>
</dbReference>
<dbReference type="GO" id="GO:0003677">
    <property type="term" value="F:DNA binding"/>
    <property type="evidence" value="ECO:0007669"/>
    <property type="project" value="UniProtKB-KW"/>
</dbReference>
<dbReference type="InterPro" id="IPR007159">
    <property type="entry name" value="SpoVT-AbrB_dom"/>
</dbReference>
<dbReference type="Pfam" id="PF04014">
    <property type="entry name" value="MazE_antitoxin"/>
    <property type="match status" value="1"/>
</dbReference>
<dbReference type="Gene3D" id="2.10.260.10">
    <property type="match status" value="1"/>
</dbReference>
<dbReference type="PROSITE" id="PS51740">
    <property type="entry name" value="SPOVT_ABRB"/>
    <property type="match status" value="1"/>
</dbReference>
<keyword evidence="2" id="KW-0238">DNA-binding</keyword>
<evidence type="ECO:0000259" key="1">
    <source>
        <dbReference type="PROSITE" id="PS51740"/>
    </source>
</evidence>
<proteinExistence type="predicted"/>
<comment type="caution">
    <text evidence="2">The sequence shown here is derived from an EMBL/GenBank/DDBJ whole genome shotgun (WGS) entry which is preliminary data.</text>
</comment>
<name>A0A7C2ZSC2_9CREN</name>
<feature type="domain" description="SpoVT-AbrB" evidence="1">
    <location>
        <begin position="7"/>
        <end position="54"/>
    </location>
</feature>
<dbReference type="EMBL" id="DSGT01000012">
    <property type="protein sequence ID" value="HEW53437.1"/>
    <property type="molecule type" value="Genomic_DNA"/>
</dbReference>
<dbReference type="InterPro" id="IPR037914">
    <property type="entry name" value="SpoVT-AbrB_sf"/>
</dbReference>
<evidence type="ECO:0000313" key="2">
    <source>
        <dbReference type="EMBL" id="HEW53437.1"/>
    </source>
</evidence>
<dbReference type="SMART" id="SM00966">
    <property type="entry name" value="SpoVT_AbrB"/>
    <property type="match status" value="1"/>
</dbReference>